<dbReference type="AlphaFoldDB" id="A0A1G2HW31"/>
<evidence type="ECO:0000256" key="1">
    <source>
        <dbReference type="SAM" id="Phobius"/>
    </source>
</evidence>
<feature type="transmembrane region" description="Helical" evidence="1">
    <location>
        <begin position="115"/>
        <end position="132"/>
    </location>
</feature>
<dbReference type="EMBL" id="MHOP01000002">
    <property type="protein sequence ID" value="OGZ66667.1"/>
    <property type="molecule type" value="Genomic_DNA"/>
</dbReference>
<sequence length="279" mass="31057">MSNGLLLHRIFIALMSLVYLFFIGWFLKLWLNGQTQGVENLWTNFYGIIPLAGGIYGLVISRHWGGLKSSVGRAVVFLSLGLVTWGIGIAIWIFYNLVLGTEVPYPSWADAGFILSWPLWGMGAVYLSRATGAQFGLKNKGGKLVLFIVPVVIIGFSYYFLVTVARGGILLDLSEWSLLKIFFDLAYPIGDIVILTLAMLVYGLSYKYFGGKYRYAIYLILLAFAFNYLADFTFSYTTTIESYYNGSLADALFATTMFTLSAGIAMLNPAVLRNKKENS</sequence>
<feature type="transmembrane region" description="Helical" evidence="1">
    <location>
        <begin position="144"/>
        <end position="165"/>
    </location>
</feature>
<feature type="transmembrane region" description="Helical" evidence="1">
    <location>
        <begin position="74"/>
        <end position="95"/>
    </location>
</feature>
<keyword evidence="1" id="KW-0812">Transmembrane</keyword>
<feature type="transmembrane region" description="Helical" evidence="1">
    <location>
        <begin position="251"/>
        <end position="272"/>
    </location>
</feature>
<proteinExistence type="predicted"/>
<feature type="transmembrane region" description="Helical" evidence="1">
    <location>
        <begin position="43"/>
        <end position="62"/>
    </location>
</feature>
<gene>
    <name evidence="2" type="ORF">A2822_00525</name>
</gene>
<evidence type="ECO:0000313" key="3">
    <source>
        <dbReference type="Proteomes" id="UP000178774"/>
    </source>
</evidence>
<feature type="transmembrane region" description="Helical" evidence="1">
    <location>
        <begin position="12"/>
        <end position="31"/>
    </location>
</feature>
<protein>
    <submittedName>
        <fullName evidence="2">Uncharacterized protein</fullName>
    </submittedName>
</protein>
<evidence type="ECO:0000313" key="2">
    <source>
        <dbReference type="EMBL" id="OGZ66667.1"/>
    </source>
</evidence>
<comment type="caution">
    <text evidence="2">The sequence shown here is derived from an EMBL/GenBank/DDBJ whole genome shotgun (WGS) entry which is preliminary data.</text>
</comment>
<feature type="transmembrane region" description="Helical" evidence="1">
    <location>
        <begin position="185"/>
        <end position="204"/>
    </location>
</feature>
<organism evidence="2 3">
    <name type="scientific">Candidatus Staskawiczbacteria bacterium RIFCSPHIGHO2_01_FULL_41_41</name>
    <dbReference type="NCBI Taxonomy" id="1802203"/>
    <lineage>
        <taxon>Bacteria</taxon>
        <taxon>Candidatus Staskawicziibacteriota</taxon>
    </lineage>
</organism>
<keyword evidence="1" id="KW-0472">Membrane</keyword>
<feature type="transmembrane region" description="Helical" evidence="1">
    <location>
        <begin position="216"/>
        <end position="236"/>
    </location>
</feature>
<accession>A0A1G2HW31</accession>
<dbReference type="Proteomes" id="UP000178774">
    <property type="component" value="Unassembled WGS sequence"/>
</dbReference>
<keyword evidence="1" id="KW-1133">Transmembrane helix</keyword>
<name>A0A1G2HW31_9BACT</name>
<reference evidence="2 3" key="1">
    <citation type="journal article" date="2016" name="Nat. Commun.">
        <title>Thousands of microbial genomes shed light on interconnected biogeochemical processes in an aquifer system.</title>
        <authorList>
            <person name="Anantharaman K."/>
            <person name="Brown C.T."/>
            <person name="Hug L.A."/>
            <person name="Sharon I."/>
            <person name="Castelle C.J."/>
            <person name="Probst A.J."/>
            <person name="Thomas B.C."/>
            <person name="Singh A."/>
            <person name="Wilkins M.J."/>
            <person name="Karaoz U."/>
            <person name="Brodie E.L."/>
            <person name="Williams K.H."/>
            <person name="Hubbard S.S."/>
            <person name="Banfield J.F."/>
        </authorList>
    </citation>
    <scope>NUCLEOTIDE SEQUENCE [LARGE SCALE GENOMIC DNA]</scope>
</reference>